<evidence type="ECO:0000256" key="3">
    <source>
        <dbReference type="ARBA" id="ARBA00022692"/>
    </source>
</evidence>
<keyword evidence="4 6" id="KW-1133">Transmembrane helix</keyword>
<keyword evidence="2" id="KW-1003">Cell membrane</keyword>
<protein>
    <recommendedName>
        <fullName evidence="7">Cardiolipin synthase N-terminal domain-containing protein</fullName>
    </recommendedName>
</protein>
<accession>F6IUW2</accession>
<evidence type="ECO:0000313" key="8">
    <source>
        <dbReference type="EMBL" id="CCB82379.1"/>
    </source>
</evidence>
<dbReference type="EMBL" id="FR871799">
    <property type="protein sequence ID" value="CCB82379.1"/>
    <property type="molecule type" value="Genomic_DNA"/>
</dbReference>
<comment type="subcellular location">
    <subcellularLocation>
        <location evidence="1">Cell membrane</location>
        <topology evidence="1">Multi-pass membrane protein</topology>
    </subcellularLocation>
</comment>
<dbReference type="InterPro" id="IPR027379">
    <property type="entry name" value="CLS_N"/>
</dbReference>
<gene>
    <name evidence="8" type="ORF">LPE_01395</name>
</gene>
<evidence type="ECO:0000256" key="2">
    <source>
        <dbReference type="ARBA" id="ARBA00022475"/>
    </source>
</evidence>
<evidence type="ECO:0000256" key="1">
    <source>
        <dbReference type="ARBA" id="ARBA00004651"/>
    </source>
</evidence>
<keyword evidence="3 6" id="KW-0812">Transmembrane</keyword>
<evidence type="ECO:0000256" key="4">
    <source>
        <dbReference type="ARBA" id="ARBA00022989"/>
    </source>
</evidence>
<keyword evidence="5 6" id="KW-0472">Membrane</keyword>
<organism evidence="8">
    <name type="scientific">Lactiplantibacillus pentosus MP-10</name>
    <dbReference type="NCBI Taxonomy" id="1028490"/>
    <lineage>
        <taxon>Bacteria</taxon>
        <taxon>Bacillati</taxon>
        <taxon>Bacillota</taxon>
        <taxon>Bacilli</taxon>
        <taxon>Lactobacillales</taxon>
        <taxon>Lactobacillaceae</taxon>
        <taxon>Lactiplantibacillus</taxon>
    </lineage>
</organism>
<proteinExistence type="predicted"/>
<evidence type="ECO:0000259" key="7">
    <source>
        <dbReference type="Pfam" id="PF13396"/>
    </source>
</evidence>
<dbReference type="AlphaFoldDB" id="F6IUW2"/>
<sequence>MTMHLCGHHKQERRAMPPKVKRRLQQRLLPIAALEITATTIVVADVLRAKSFRHGHRLGWLLLAFVQPFGPWLYFMFGQER</sequence>
<dbReference type="Pfam" id="PF13396">
    <property type="entry name" value="PLDc_N"/>
    <property type="match status" value="1"/>
</dbReference>
<evidence type="ECO:0000256" key="5">
    <source>
        <dbReference type="ARBA" id="ARBA00023136"/>
    </source>
</evidence>
<name>F6IUW2_LACPE</name>
<dbReference type="GO" id="GO:0005886">
    <property type="term" value="C:plasma membrane"/>
    <property type="evidence" value="ECO:0007669"/>
    <property type="project" value="UniProtKB-SubCell"/>
</dbReference>
<feature type="domain" description="Cardiolipin synthase N-terminal" evidence="7">
    <location>
        <begin position="39"/>
        <end position="79"/>
    </location>
</feature>
<feature type="transmembrane region" description="Helical" evidence="6">
    <location>
        <begin position="59"/>
        <end position="77"/>
    </location>
</feature>
<reference evidence="8" key="1">
    <citation type="journal article" date="2011" name="J. Bacteriol.">
        <title>Annotated genome sequence of Lactobacillus pentosus MP-10, which has probiotic potential, from naturally fermented Alorena green table olives.</title>
        <authorList>
            <person name="Abriouel H."/>
            <person name="Benomar N."/>
            <person name="Perez Pulido R."/>
            <person name="Canamero M.M."/>
            <person name="Galvez A."/>
        </authorList>
    </citation>
    <scope>NUCLEOTIDE SEQUENCE</scope>
    <source>
        <strain evidence="8">MP-10</strain>
    </source>
</reference>
<evidence type="ECO:0000256" key="6">
    <source>
        <dbReference type="SAM" id="Phobius"/>
    </source>
</evidence>